<evidence type="ECO:0000256" key="1">
    <source>
        <dbReference type="SAM" id="MobiDB-lite"/>
    </source>
</evidence>
<dbReference type="SUPFAM" id="SSF52141">
    <property type="entry name" value="Uracil-DNA glycosylase-like"/>
    <property type="match status" value="1"/>
</dbReference>
<protein>
    <submittedName>
        <fullName evidence="2">DNA polymerase</fullName>
    </submittedName>
</protein>
<proteinExistence type="predicted"/>
<feature type="compositionally biased region" description="Pro residues" evidence="1">
    <location>
        <begin position="76"/>
        <end position="87"/>
    </location>
</feature>
<dbReference type="OrthoDB" id="5290748at2"/>
<dbReference type="RefSeq" id="WP_072673537.1">
    <property type="nucleotide sequence ID" value="NZ_FRDF01000005.1"/>
</dbReference>
<name>A0A1M7S4Y3_9SPHN</name>
<feature type="region of interest" description="Disordered" evidence="1">
    <location>
        <begin position="46"/>
        <end position="98"/>
    </location>
</feature>
<keyword evidence="3" id="KW-1185">Reference proteome</keyword>
<dbReference type="AlphaFoldDB" id="A0A1M7S4Y3"/>
<organism evidence="2 3">
    <name type="scientific">Erythrobacter sanguineus</name>
    <dbReference type="NCBI Taxonomy" id="198312"/>
    <lineage>
        <taxon>Bacteria</taxon>
        <taxon>Pseudomonadati</taxon>
        <taxon>Pseudomonadota</taxon>
        <taxon>Alphaproteobacteria</taxon>
        <taxon>Sphingomonadales</taxon>
        <taxon>Erythrobacteraceae</taxon>
        <taxon>Erythrobacter/Porphyrobacter group</taxon>
        <taxon>Erythrobacter</taxon>
    </lineage>
</organism>
<accession>A0A1M7S4Y3</accession>
<sequence length="271" mass="28921">MTQPDLSLAREFEAALAWWRAAGVDCDYHDDATSWLADAPPACAPLSGDKPAPMRPTASGKAPEAGQPARLRADAPAPPPAPAPAQTPRPDLMGESPPTDLAAFREWWMHAPGLDTARLHPRIAPRGPAGAALMVLVPQPEEGDRERLLDGPQGRLLGNILAAAGLEENAVYCAAALPCHTPMADIAALAASGMNAVTAHHVTLAAPQRVLVLGSALGPMLGETTQEGLRRINNNGRTVPVMVSETLEAMMDMPRLKSRFWRRWMEWSASH</sequence>
<dbReference type="Gene3D" id="3.40.470.10">
    <property type="entry name" value="Uracil-DNA glycosylase-like domain"/>
    <property type="match status" value="1"/>
</dbReference>
<evidence type="ECO:0000313" key="3">
    <source>
        <dbReference type="Proteomes" id="UP000184391"/>
    </source>
</evidence>
<dbReference type="InterPro" id="IPR036895">
    <property type="entry name" value="Uracil-DNA_glycosylase-like_sf"/>
</dbReference>
<evidence type="ECO:0000313" key="2">
    <source>
        <dbReference type="EMBL" id="SHN53501.1"/>
    </source>
</evidence>
<dbReference type="STRING" id="198312.SAMN02745193_00960"/>
<dbReference type="EMBL" id="FRDF01000005">
    <property type="protein sequence ID" value="SHN53501.1"/>
    <property type="molecule type" value="Genomic_DNA"/>
</dbReference>
<gene>
    <name evidence="2" type="ORF">SAMN02745193_00960</name>
</gene>
<reference evidence="3" key="1">
    <citation type="submission" date="2016-12" db="EMBL/GenBank/DDBJ databases">
        <authorList>
            <person name="Varghese N."/>
            <person name="Submissions S."/>
        </authorList>
    </citation>
    <scope>NUCLEOTIDE SEQUENCE [LARGE SCALE GENOMIC DNA]</scope>
    <source>
        <strain evidence="3">DSM 11032</strain>
    </source>
</reference>
<dbReference type="Proteomes" id="UP000184391">
    <property type="component" value="Unassembled WGS sequence"/>
</dbReference>